<dbReference type="KEGG" id="mva:Mvan_3633"/>
<organism evidence="1 2">
    <name type="scientific">Mycolicibacterium vanbaalenii (strain DSM 7251 / JCM 13017 / BCRC 16820 / KCTC 9966 / NRRL B-24157 / PYR-1)</name>
    <name type="common">Mycobacterium vanbaalenii</name>
    <dbReference type="NCBI Taxonomy" id="350058"/>
    <lineage>
        <taxon>Bacteria</taxon>
        <taxon>Bacillati</taxon>
        <taxon>Actinomycetota</taxon>
        <taxon>Actinomycetes</taxon>
        <taxon>Mycobacteriales</taxon>
        <taxon>Mycobacteriaceae</taxon>
        <taxon>Mycolicibacterium</taxon>
    </lineage>
</organism>
<reference evidence="1" key="1">
    <citation type="submission" date="2006-12" db="EMBL/GenBank/DDBJ databases">
        <title>Complete sequence of Mycobacterium vanbaalenii PYR-1.</title>
        <authorList>
            <consortium name="US DOE Joint Genome Institute"/>
            <person name="Copeland A."/>
            <person name="Lucas S."/>
            <person name="Lapidus A."/>
            <person name="Barry K."/>
            <person name="Detter J.C."/>
            <person name="Glavina del Rio T."/>
            <person name="Hammon N."/>
            <person name="Israni S."/>
            <person name="Dalin E."/>
            <person name="Tice H."/>
            <person name="Pitluck S."/>
            <person name="Singan V."/>
            <person name="Schmutz J."/>
            <person name="Larimer F."/>
            <person name="Land M."/>
            <person name="Hauser L."/>
            <person name="Kyrpides N."/>
            <person name="Anderson I.J."/>
            <person name="Miller C."/>
            <person name="Richardson P."/>
        </authorList>
    </citation>
    <scope>NUCLEOTIDE SEQUENCE [LARGE SCALE GENOMIC DNA]</scope>
    <source>
        <strain evidence="1">PYR-1</strain>
    </source>
</reference>
<dbReference type="Proteomes" id="UP000009159">
    <property type="component" value="Chromosome"/>
</dbReference>
<evidence type="ECO:0000313" key="1">
    <source>
        <dbReference type="EMBL" id="ABM14424.1"/>
    </source>
</evidence>
<accession>A1TB74</accession>
<evidence type="ECO:0000313" key="2">
    <source>
        <dbReference type="Proteomes" id="UP000009159"/>
    </source>
</evidence>
<sequence length="412" mass="45826">MGAGTGRENPYPTCAGGCLNWHIVTGKASLKRKWEKPDDQGRVLDQSQFPELNALFYTASPSDFIRMRINVMALIAAPDSALAPAFAVDRELGSVRVTAGPVPDLDLRMQYMRTETVAIVHHASETLLRLYFAHIDHPESPWLGMSASTNFVELKERVGDLLDVGFDRKVIAELFMGGSSPVDAGIDITQEEFDDAVKALSFLLWDCGCRFIDDAYLYNAVKHGLAAIDLPGGTPKMEATDEDGTQIPLHEGPAHIYLHQKLNPTASPSDSQWFVSIDDPNPERDLSVAFVITQAIESLWAVARRRYIGEPGSIWCLNLSAVHLAVYGPVDHAAKAMRRMSTELSKLKPDGNADEPKHHITMYDFPDNWDPQGKERKPALRQIELPLRPQDVHTPATTGYLPFVRKGFQRER</sequence>
<dbReference type="AlphaFoldDB" id="A1TB74"/>
<gene>
    <name evidence="1" type="ordered locus">Mvan_3633</name>
</gene>
<keyword evidence="2" id="KW-1185">Reference proteome</keyword>
<dbReference type="EMBL" id="CP000511">
    <property type="protein sequence ID" value="ABM14424.1"/>
    <property type="molecule type" value="Genomic_DNA"/>
</dbReference>
<dbReference type="HOGENOM" id="CLU_711381_0_0_11"/>
<dbReference type="eggNOG" id="ENOG503435V">
    <property type="taxonomic scope" value="Bacteria"/>
</dbReference>
<name>A1TB74_MYCVP</name>
<protein>
    <submittedName>
        <fullName evidence="1">Uncharacterized protein</fullName>
    </submittedName>
</protein>
<proteinExistence type="predicted"/>